<evidence type="ECO:0000313" key="3">
    <source>
        <dbReference type="Proteomes" id="UP000765509"/>
    </source>
</evidence>
<gene>
    <name evidence="2" type="ORF">O181_060244</name>
</gene>
<feature type="compositionally biased region" description="Polar residues" evidence="1">
    <location>
        <begin position="11"/>
        <end position="26"/>
    </location>
</feature>
<feature type="region of interest" description="Disordered" evidence="1">
    <location>
        <begin position="1"/>
        <end position="61"/>
    </location>
</feature>
<comment type="caution">
    <text evidence="2">The sequence shown here is derived from an EMBL/GenBank/DDBJ whole genome shotgun (WGS) entry which is preliminary data.</text>
</comment>
<evidence type="ECO:0000313" key="2">
    <source>
        <dbReference type="EMBL" id="MBW0520529.1"/>
    </source>
</evidence>
<dbReference type="AlphaFoldDB" id="A0A9Q3EFV7"/>
<evidence type="ECO:0000256" key="1">
    <source>
        <dbReference type="SAM" id="MobiDB-lite"/>
    </source>
</evidence>
<reference evidence="2" key="1">
    <citation type="submission" date="2021-03" db="EMBL/GenBank/DDBJ databases">
        <title>Draft genome sequence of rust myrtle Austropuccinia psidii MF-1, a brazilian biotype.</title>
        <authorList>
            <person name="Quecine M.C."/>
            <person name="Pachon D.M.R."/>
            <person name="Bonatelli M.L."/>
            <person name="Correr F.H."/>
            <person name="Franceschini L.M."/>
            <person name="Leite T.F."/>
            <person name="Margarido G.R.A."/>
            <person name="Almeida C.A."/>
            <person name="Ferrarezi J.A."/>
            <person name="Labate C.A."/>
        </authorList>
    </citation>
    <scope>NUCLEOTIDE SEQUENCE</scope>
    <source>
        <strain evidence="2">MF-1</strain>
    </source>
</reference>
<protein>
    <submittedName>
        <fullName evidence="2">Uncharacterized protein</fullName>
    </submittedName>
</protein>
<sequence>MRPRGAKGANHQPSRPCGTQTTSGPSPMNGHKDPRTQIGHFQPLEFGNHQRPPNQAQQGFPFIQGKNFSSPMYSVPWIQEWCIYGIIYHYAPLFLSNRVVMVSGPNYAISNQVPKSITHLEGSLFRHSILQSIAATRGPFEDPNHLALHKFGCTYFQDSSKGNFKSL</sequence>
<dbReference type="Proteomes" id="UP000765509">
    <property type="component" value="Unassembled WGS sequence"/>
</dbReference>
<keyword evidence="3" id="KW-1185">Reference proteome</keyword>
<dbReference type="EMBL" id="AVOT02028140">
    <property type="protein sequence ID" value="MBW0520529.1"/>
    <property type="molecule type" value="Genomic_DNA"/>
</dbReference>
<accession>A0A9Q3EFV7</accession>
<name>A0A9Q3EFV7_9BASI</name>
<proteinExistence type="predicted"/>
<organism evidence="2 3">
    <name type="scientific">Austropuccinia psidii MF-1</name>
    <dbReference type="NCBI Taxonomy" id="1389203"/>
    <lineage>
        <taxon>Eukaryota</taxon>
        <taxon>Fungi</taxon>
        <taxon>Dikarya</taxon>
        <taxon>Basidiomycota</taxon>
        <taxon>Pucciniomycotina</taxon>
        <taxon>Pucciniomycetes</taxon>
        <taxon>Pucciniales</taxon>
        <taxon>Sphaerophragmiaceae</taxon>
        <taxon>Austropuccinia</taxon>
    </lineage>
</organism>